<evidence type="ECO:0000256" key="2">
    <source>
        <dbReference type="SAM" id="Phobius"/>
    </source>
</evidence>
<reference evidence="3 4" key="1">
    <citation type="journal article" date="2009" name="Stand. Genomic Sci.">
        <title>Complete genome sequence of Desulfotomaculum acetoxidans type strain (5575).</title>
        <authorList>
            <person name="Spring S."/>
            <person name="Lapidus A."/>
            <person name="Schroder M."/>
            <person name="Gleim D."/>
            <person name="Sims D."/>
            <person name="Meincke L."/>
            <person name="Glavina Del Rio T."/>
            <person name="Tice H."/>
            <person name="Copeland A."/>
            <person name="Cheng J.F."/>
            <person name="Lucas S."/>
            <person name="Chen F."/>
            <person name="Nolan M."/>
            <person name="Bruce D."/>
            <person name="Goodwin L."/>
            <person name="Pitluck S."/>
            <person name="Ivanova N."/>
            <person name="Mavromatis K."/>
            <person name="Mikhailova N."/>
            <person name="Pati A."/>
            <person name="Chen A."/>
            <person name="Palaniappan K."/>
            <person name="Land M."/>
            <person name="Hauser L."/>
            <person name="Chang Y.J."/>
            <person name="Jeffries C.D."/>
            <person name="Chain P."/>
            <person name="Saunders E."/>
            <person name="Brettin T."/>
            <person name="Detter J.C."/>
            <person name="Goker M."/>
            <person name="Bristow J."/>
            <person name="Eisen J.A."/>
            <person name="Markowitz V."/>
            <person name="Hugenholtz P."/>
            <person name="Kyrpides N.C."/>
            <person name="Klenk H.P."/>
            <person name="Han C."/>
        </authorList>
    </citation>
    <scope>NUCLEOTIDE SEQUENCE [LARGE SCALE GENOMIC DNA]</scope>
    <source>
        <strain evidence="4">ATCC 49208 / DSM 771 / VKM B-1644</strain>
    </source>
</reference>
<gene>
    <name evidence="3" type="ordered locus">Dtox_1306</name>
</gene>
<evidence type="ECO:0000256" key="1">
    <source>
        <dbReference type="SAM" id="Coils"/>
    </source>
</evidence>
<keyword evidence="2" id="KW-0472">Membrane</keyword>
<dbReference type="HOGENOM" id="CLU_1233403_0_0_9"/>
<dbReference type="AlphaFoldDB" id="C8W699"/>
<keyword evidence="4" id="KW-1185">Reference proteome</keyword>
<keyword evidence="1" id="KW-0175">Coiled coil</keyword>
<feature type="transmembrane region" description="Helical" evidence="2">
    <location>
        <begin position="23"/>
        <end position="42"/>
    </location>
</feature>
<accession>C8W699</accession>
<evidence type="ECO:0000313" key="4">
    <source>
        <dbReference type="Proteomes" id="UP000002217"/>
    </source>
</evidence>
<evidence type="ECO:0000313" key="3">
    <source>
        <dbReference type="EMBL" id="ACV62188.1"/>
    </source>
</evidence>
<keyword evidence="2" id="KW-0812">Transmembrane</keyword>
<sequence length="222" mass="26382">MVRRLRISSRFFGKYCLHLLKKILLYIAVPLSPLIVWFILVINRNLLQYLACSPWLKYYFPSVSSILREDVVKENFIYYFNSAALSGLLTLFGVIVTVWYYYSTRQQELIERKFFVIDELIAELKKNRRMIEQIKARLELTEDLNQDNPEIKIYTDAWHKLGADVALLPRRMHMRLSVLYGCLAECKKPMDYCSRKQTLDKIAGLITDMHKYRTYLGKKEVY</sequence>
<keyword evidence="2" id="KW-1133">Transmembrane helix</keyword>
<protein>
    <submittedName>
        <fullName evidence="3">Uncharacterized protein</fullName>
    </submittedName>
</protein>
<dbReference type="KEGG" id="dae:Dtox_1306"/>
<name>C8W699_DESAS</name>
<organism evidence="3 4">
    <name type="scientific">Desulfofarcimen acetoxidans (strain ATCC 49208 / DSM 771 / KCTC 5769 / VKM B-1644 / 5575)</name>
    <name type="common">Desulfotomaculum acetoxidans</name>
    <dbReference type="NCBI Taxonomy" id="485916"/>
    <lineage>
        <taxon>Bacteria</taxon>
        <taxon>Bacillati</taxon>
        <taxon>Bacillota</taxon>
        <taxon>Clostridia</taxon>
        <taxon>Eubacteriales</taxon>
        <taxon>Peptococcaceae</taxon>
        <taxon>Desulfofarcimen</taxon>
    </lineage>
</organism>
<dbReference type="EMBL" id="CP001720">
    <property type="protein sequence ID" value="ACV62188.1"/>
    <property type="molecule type" value="Genomic_DNA"/>
</dbReference>
<dbReference type="Proteomes" id="UP000002217">
    <property type="component" value="Chromosome"/>
</dbReference>
<feature type="coiled-coil region" evidence="1">
    <location>
        <begin position="117"/>
        <end position="144"/>
    </location>
</feature>
<feature type="transmembrane region" description="Helical" evidence="2">
    <location>
        <begin position="76"/>
        <end position="102"/>
    </location>
</feature>
<proteinExistence type="predicted"/>
<dbReference type="STRING" id="485916.Dtox_1306"/>